<evidence type="ECO:0000313" key="15">
    <source>
        <dbReference type="Proteomes" id="UP000184251"/>
    </source>
</evidence>
<evidence type="ECO:0000256" key="5">
    <source>
        <dbReference type="ARBA" id="ARBA00022723"/>
    </source>
</evidence>
<keyword evidence="7 11" id="KW-0067">ATP-binding</keyword>
<dbReference type="RefSeq" id="WP_073270665.1">
    <property type="nucleotide sequence ID" value="NZ_FQTU01000009.1"/>
</dbReference>
<dbReference type="EC" id="6.3.2.17" evidence="3"/>
<evidence type="ECO:0000313" key="14">
    <source>
        <dbReference type="EMBL" id="SHE91521.1"/>
    </source>
</evidence>
<dbReference type="EMBL" id="FQTU01000009">
    <property type="protein sequence ID" value="SHE91521.1"/>
    <property type="molecule type" value="Genomic_DNA"/>
</dbReference>
<feature type="domain" description="Mur ligase C-terminal" evidence="12">
    <location>
        <begin position="299"/>
        <end position="416"/>
    </location>
</feature>
<dbReference type="InterPro" id="IPR001645">
    <property type="entry name" value="Folylpolyglutamate_synth"/>
</dbReference>
<feature type="domain" description="Mur ligase central" evidence="13">
    <location>
        <begin position="44"/>
        <end position="272"/>
    </location>
</feature>
<dbReference type="STRING" id="1120975.SAMN02746064_01482"/>
<dbReference type="PANTHER" id="PTHR11136:SF0">
    <property type="entry name" value="DIHYDROFOLATE SYNTHETASE-RELATED"/>
    <property type="match status" value="1"/>
</dbReference>
<evidence type="ECO:0000256" key="4">
    <source>
        <dbReference type="ARBA" id="ARBA00022598"/>
    </source>
</evidence>
<dbReference type="GO" id="GO:0005524">
    <property type="term" value="F:ATP binding"/>
    <property type="evidence" value="ECO:0007669"/>
    <property type="project" value="UniProtKB-KW"/>
</dbReference>
<accession>A0A1M4XDP6</accession>
<comment type="similarity">
    <text evidence="2 11">Belongs to the folylpolyglutamate synthase family.</text>
</comment>
<proteinExistence type="inferred from homology"/>
<dbReference type="Gene3D" id="3.90.190.20">
    <property type="entry name" value="Mur ligase, C-terminal domain"/>
    <property type="match status" value="1"/>
</dbReference>
<evidence type="ECO:0000259" key="13">
    <source>
        <dbReference type="Pfam" id="PF08245"/>
    </source>
</evidence>
<dbReference type="GO" id="GO:0046872">
    <property type="term" value="F:metal ion binding"/>
    <property type="evidence" value="ECO:0007669"/>
    <property type="project" value="UniProtKB-KW"/>
</dbReference>
<organism evidence="14 15">
    <name type="scientific">Alkalibacter saccharofermentans DSM 14828</name>
    <dbReference type="NCBI Taxonomy" id="1120975"/>
    <lineage>
        <taxon>Bacteria</taxon>
        <taxon>Bacillati</taxon>
        <taxon>Bacillota</taxon>
        <taxon>Clostridia</taxon>
        <taxon>Eubacteriales</taxon>
        <taxon>Eubacteriaceae</taxon>
        <taxon>Alkalibacter</taxon>
    </lineage>
</organism>
<dbReference type="PROSITE" id="PS01012">
    <property type="entry name" value="FOLYLPOLYGLU_SYNT_2"/>
    <property type="match status" value="1"/>
</dbReference>
<dbReference type="InterPro" id="IPR018109">
    <property type="entry name" value="Folylpolyglutamate_synth_CS"/>
</dbReference>
<evidence type="ECO:0000256" key="2">
    <source>
        <dbReference type="ARBA" id="ARBA00008276"/>
    </source>
</evidence>
<dbReference type="PIRSF" id="PIRSF001563">
    <property type="entry name" value="Folylpolyglu_synth"/>
    <property type="match status" value="1"/>
</dbReference>
<keyword evidence="15" id="KW-1185">Reference proteome</keyword>
<dbReference type="InterPro" id="IPR013221">
    <property type="entry name" value="Mur_ligase_cen"/>
</dbReference>
<keyword evidence="8" id="KW-0460">Magnesium</keyword>
<dbReference type="GO" id="GO:0008841">
    <property type="term" value="F:dihydrofolate synthase activity"/>
    <property type="evidence" value="ECO:0007669"/>
    <property type="project" value="TreeGrafter"/>
</dbReference>
<dbReference type="Gene3D" id="3.40.1190.10">
    <property type="entry name" value="Mur-like, catalytic domain"/>
    <property type="match status" value="1"/>
</dbReference>
<dbReference type="InterPro" id="IPR036565">
    <property type="entry name" value="Mur-like_cat_sf"/>
</dbReference>
<dbReference type="AlphaFoldDB" id="A0A1M4XDP6"/>
<dbReference type="InterPro" id="IPR004101">
    <property type="entry name" value="Mur_ligase_C"/>
</dbReference>
<keyword evidence="6 11" id="KW-0547">Nucleotide-binding</keyword>
<dbReference type="Pfam" id="PF02875">
    <property type="entry name" value="Mur_ligase_C"/>
    <property type="match status" value="1"/>
</dbReference>
<dbReference type="SUPFAM" id="SSF53244">
    <property type="entry name" value="MurD-like peptide ligases, peptide-binding domain"/>
    <property type="match status" value="1"/>
</dbReference>
<dbReference type="InterPro" id="IPR036615">
    <property type="entry name" value="Mur_ligase_C_dom_sf"/>
</dbReference>
<dbReference type="GO" id="GO:0005737">
    <property type="term" value="C:cytoplasm"/>
    <property type="evidence" value="ECO:0007669"/>
    <property type="project" value="TreeGrafter"/>
</dbReference>
<evidence type="ECO:0000256" key="3">
    <source>
        <dbReference type="ARBA" id="ARBA00013025"/>
    </source>
</evidence>
<reference evidence="14 15" key="1">
    <citation type="submission" date="2016-11" db="EMBL/GenBank/DDBJ databases">
        <authorList>
            <person name="Jaros S."/>
            <person name="Januszkiewicz K."/>
            <person name="Wedrychowicz H."/>
        </authorList>
    </citation>
    <scope>NUCLEOTIDE SEQUENCE [LARGE SCALE GENOMIC DNA]</scope>
    <source>
        <strain evidence="14 15">DSM 14828</strain>
    </source>
</reference>
<keyword evidence="4 11" id="KW-0436">Ligase</keyword>
<evidence type="ECO:0000256" key="9">
    <source>
        <dbReference type="ARBA" id="ARBA00030592"/>
    </source>
</evidence>
<dbReference type="Pfam" id="PF08245">
    <property type="entry name" value="Mur_ligase_M"/>
    <property type="match status" value="1"/>
</dbReference>
<evidence type="ECO:0000256" key="8">
    <source>
        <dbReference type="ARBA" id="ARBA00022842"/>
    </source>
</evidence>
<evidence type="ECO:0000256" key="11">
    <source>
        <dbReference type="PIRNR" id="PIRNR001563"/>
    </source>
</evidence>
<keyword evidence="5" id="KW-0479">Metal-binding</keyword>
<gene>
    <name evidence="14" type="ORF">SAMN02746064_01482</name>
</gene>
<dbReference type="PANTHER" id="PTHR11136">
    <property type="entry name" value="FOLYLPOLYGLUTAMATE SYNTHASE-RELATED"/>
    <property type="match status" value="1"/>
</dbReference>
<protein>
    <recommendedName>
        <fullName evidence="3">tetrahydrofolate synthase</fullName>
        <ecNumber evidence="3">6.3.2.17</ecNumber>
    </recommendedName>
    <alternativeName>
        <fullName evidence="9">Tetrahydrofolylpolyglutamate synthase</fullName>
    </alternativeName>
</protein>
<dbReference type="SUPFAM" id="SSF53623">
    <property type="entry name" value="MurD-like peptide ligases, catalytic domain"/>
    <property type="match status" value="1"/>
</dbReference>
<name>A0A1M4XDP6_9FIRM</name>
<dbReference type="GO" id="GO:0004326">
    <property type="term" value="F:tetrahydrofolylpolyglutamate synthase activity"/>
    <property type="evidence" value="ECO:0007669"/>
    <property type="project" value="UniProtKB-EC"/>
</dbReference>
<sequence>MNYQQALEYIHGTYMFGIKLGLDNITLLLKYLGDPHKNLKYVHIAGTNGKGSTSHMISNALTKSGYKTGLYISPYLEEFTERIQIDGNQIPKERLAKVTSKVKSAVDQMLAEGHPSPSEFELVTAIGFEYFSNENVDIVVLEVGMGGRFDATNVIPTPVVSVITSIGMDHTQYLGDTLEKIAFEKAGIIKDNSTVVLYPQGDEVVKVVKEKVDKTGSCLILPNASDISLQSADLNGQFIIYTKENSIFSNLEFKLSLLGDHQVTNSLTALTALEILAEKGYAVSKDAIRESMSSIVFPGRFERITESPLTIIDGAHNLNGFEALTKTLTRYLNKKINVVIGILGDKDYGPMLKEIAPFTKKFFTVTPVNPRALPAHELAEYIKVNLNMSAEELESIDSAAALALNSDSQEAYLFVGSLYMIGEARTSLNKRS</sequence>
<dbReference type="OrthoDB" id="9809356at2"/>
<evidence type="ECO:0000256" key="7">
    <source>
        <dbReference type="ARBA" id="ARBA00022840"/>
    </source>
</evidence>
<evidence type="ECO:0000256" key="6">
    <source>
        <dbReference type="ARBA" id="ARBA00022741"/>
    </source>
</evidence>
<evidence type="ECO:0000259" key="12">
    <source>
        <dbReference type="Pfam" id="PF02875"/>
    </source>
</evidence>
<dbReference type="FunFam" id="3.40.1190.10:FF:000011">
    <property type="entry name" value="Folylpolyglutamate synthase/dihydrofolate synthase"/>
    <property type="match status" value="1"/>
</dbReference>
<evidence type="ECO:0000256" key="1">
    <source>
        <dbReference type="ARBA" id="ARBA00001946"/>
    </source>
</evidence>
<comment type="catalytic activity">
    <reaction evidence="10">
        <text>(6S)-5,6,7,8-tetrahydrofolyl-(gamma-L-Glu)(n) + L-glutamate + ATP = (6S)-5,6,7,8-tetrahydrofolyl-(gamma-L-Glu)(n+1) + ADP + phosphate + H(+)</text>
        <dbReference type="Rhea" id="RHEA:10580"/>
        <dbReference type="Rhea" id="RHEA-COMP:14738"/>
        <dbReference type="Rhea" id="RHEA-COMP:14740"/>
        <dbReference type="ChEBI" id="CHEBI:15378"/>
        <dbReference type="ChEBI" id="CHEBI:29985"/>
        <dbReference type="ChEBI" id="CHEBI:30616"/>
        <dbReference type="ChEBI" id="CHEBI:43474"/>
        <dbReference type="ChEBI" id="CHEBI:141005"/>
        <dbReference type="ChEBI" id="CHEBI:456216"/>
        <dbReference type="EC" id="6.3.2.17"/>
    </reaction>
</comment>
<comment type="cofactor">
    <cofactor evidence="1">
        <name>Mg(2+)</name>
        <dbReference type="ChEBI" id="CHEBI:18420"/>
    </cofactor>
</comment>
<dbReference type="NCBIfam" id="TIGR01499">
    <property type="entry name" value="folC"/>
    <property type="match status" value="1"/>
</dbReference>
<evidence type="ECO:0000256" key="10">
    <source>
        <dbReference type="ARBA" id="ARBA00047493"/>
    </source>
</evidence>
<dbReference type="Proteomes" id="UP000184251">
    <property type="component" value="Unassembled WGS sequence"/>
</dbReference>